<dbReference type="AlphaFoldDB" id="A0A8X7CQK4"/>
<dbReference type="EMBL" id="BMAV01020829">
    <property type="protein sequence ID" value="GFY74585.1"/>
    <property type="molecule type" value="Genomic_DNA"/>
</dbReference>
<evidence type="ECO:0000313" key="1">
    <source>
        <dbReference type="EMBL" id="GFY74585.1"/>
    </source>
</evidence>
<protein>
    <submittedName>
        <fullName evidence="1">Uncharacterized protein</fullName>
    </submittedName>
</protein>
<keyword evidence="2" id="KW-1185">Reference proteome</keyword>
<sequence>MDTLESLESKLRLGNWSDQCKDLTLELQEPEIIFPKNLTDSSFAQGGENEAHILKKFVFLRFSVHLTHSESEN</sequence>
<evidence type="ECO:0000313" key="2">
    <source>
        <dbReference type="Proteomes" id="UP000886998"/>
    </source>
</evidence>
<proteinExistence type="predicted"/>
<accession>A0A8X7CQK4</accession>
<organism evidence="1 2">
    <name type="scientific">Trichonephila inaurata madagascariensis</name>
    <dbReference type="NCBI Taxonomy" id="2747483"/>
    <lineage>
        <taxon>Eukaryota</taxon>
        <taxon>Metazoa</taxon>
        <taxon>Ecdysozoa</taxon>
        <taxon>Arthropoda</taxon>
        <taxon>Chelicerata</taxon>
        <taxon>Arachnida</taxon>
        <taxon>Araneae</taxon>
        <taxon>Araneomorphae</taxon>
        <taxon>Entelegynae</taxon>
        <taxon>Araneoidea</taxon>
        <taxon>Nephilidae</taxon>
        <taxon>Trichonephila</taxon>
        <taxon>Trichonephila inaurata</taxon>
    </lineage>
</organism>
<reference evidence="1" key="1">
    <citation type="submission" date="2020-08" db="EMBL/GenBank/DDBJ databases">
        <title>Multicomponent nature underlies the extraordinary mechanical properties of spider dragline silk.</title>
        <authorList>
            <person name="Kono N."/>
            <person name="Nakamura H."/>
            <person name="Mori M."/>
            <person name="Yoshida Y."/>
            <person name="Ohtoshi R."/>
            <person name="Malay A.D."/>
            <person name="Moran D.A.P."/>
            <person name="Tomita M."/>
            <person name="Numata K."/>
            <person name="Arakawa K."/>
        </authorList>
    </citation>
    <scope>NUCLEOTIDE SEQUENCE</scope>
</reference>
<comment type="caution">
    <text evidence="1">The sequence shown here is derived from an EMBL/GenBank/DDBJ whole genome shotgun (WGS) entry which is preliminary data.</text>
</comment>
<dbReference type="Proteomes" id="UP000886998">
    <property type="component" value="Unassembled WGS sequence"/>
</dbReference>
<gene>
    <name evidence="1" type="ORF">TNIN_409341</name>
</gene>
<name>A0A8X7CQK4_9ARAC</name>